<dbReference type="PANTHER" id="PTHR36344:SF1">
    <property type="entry name" value="RX N-TERMINAL DOMAIN-CONTAINING PROTEIN"/>
    <property type="match status" value="1"/>
</dbReference>
<keyword evidence="1" id="KW-0175">Coiled coil</keyword>
<organism evidence="2 3">
    <name type="scientific">Xanthoceras sorbifolium</name>
    <dbReference type="NCBI Taxonomy" id="99658"/>
    <lineage>
        <taxon>Eukaryota</taxon>
        <taxon>Viridiplantae</taxon>
        <taxon>Streptophyta</taxon>
        <taxon>Embryophyta</taxon>
        <taxon>Tracheophyta</taxon>
        <taxon>Spermatophyta</taxon>
        <taxon>Magnoliopsida</taxon>
        <taxon>eudicotyledons</taxon>
        <taxon>Gunneridae</taxon>
        <taxon>Pentapetalae</taxon>
        <taxon>rosids</taxon>
        <taxon>malvids</taxon>
        <taxon>Sapindales</taxon>
        <taxon>Sapindaceae</taxon>
        <taxon>Xanthoceroideae</taxon>
        <taxon>Xanthoceras</taxon>
    </lineage>
</organism>
<evidence type="ECO:0000313" key="2">
    <source>
        <dbReference type="EMBL" id="KAH7565460.1"/>
    </source>
</evidence>
<proteinExistence type="predicted"/>
<sequence length="212" mass="24804">MEPLITVERLSQINQEIQRIDNEKQQREQTLAAFWEHLPPIDPKVVAKAMQELQDRIRALEDRKQALLQELQSLIATFKITFDAPSELVALSNMPIIDEKLDKDVKTYFEQTRVTLKIQLLMNQNLEPKIYQNLLLLPMKGYKSKLMLSGFHRVIYEDNLVARLRNAKSFRNFCHFRDLCRSRDSCRSSDSCSSRDLCHSMDFLLLYGLVSL</sequence>
<name>A0ABQ8HM92_9ROSI</name>
<reference evidence="2 3" key="1">
    <citation type="submission" date="2021-02" db="EMBL/GenBank/DDBJ databases">
        <title>Plant Genome Project.</title>
        <authorList>
            <person name="Zhang R.-G."/>
        </authorList>
    </citation>
    <scope>NUCLEOTIDE SEQUENCE [LARGE SCALE GENOMIC DNA]</scope>
    <source>
        <tissue evidence="2">Leaves</tissue>
    </source>
</reference>
<dbReference type="InterPro" id="IPR042097">
    <property type="entry name" value="Aminopeptidase_N-like_N_sf"/>
</dbReference>
<dbReference type="PANTHER" id="PTHR36344">
    <property type="entry name" value="RX N-TERMINAL DOMAIN-CONTAINING PROTEIN"/>
    <property type="match status" value="1"/>
</dbReference>
<accession>A0ABQ8HM92</accession>
<protein>
    <submittedName>
        <fullName evidence="2">Uncharacterized protein</fullName>
    </submittedName>
</protein>
<dbReference type="Proteomes" id="UP000827721">
    <property type="component" value="Unassembled WGS sequence"/>
</dbReference>
<evidence type="ECO:0000256" key="1">
    <source>
        <dbReference type="SAM" id="Coils"/>
    </source>
</evidence>
<gene>
    <name evidence="2" type="ORF">JRO89_XS09G0211700</name>
</gene>
<dbReference type="EMBL" id="JAFEMO010000009">
    <property type="protein sequence ID" value="KAH7565460.1"/>
    <property type="molecule type" value="Genomic_DNA"/>
</dbReference>
<evidence type="ECO:0000313" key="3">
    <source>
        <dbReference type="Proteomes" id="UP000827721"/>
    </source>
</evidence>
<comment type="caution">
    <text evidence="2">The sequence shown here is derived from an EMBL/GenBank/DDBJ whole genome shotgun (WGS) entry which is preliminary data.</text>
</comment>
<dbReference type="Gene3D" id="2.60.40.1730">
    <property type="entry name" value="tricorn interacting facor f3 domain"/>
    <property type="match status" value="1"/>
</dbReference>
<keyword evidence="3" id="KW-1185">Reference proteome</keyword>
<feature type="coiled-coil region" evidence="1">
    <location>
        <begin position="10"/>
        <end position="77"/>
    </location>
</feature>